<gene>
    <name evidence="1" type="ORF">MARA_15760</name>
</gene>
<name>A0A7I7RU33_9MYCO</name>
<dbReference type="Proteomes" id="UP000467428">
    <property type="component" value="Chromosome"/>
</dbReference>
<evidence type="ECO:0000313" key="2">
    <source>
        <dbReference type="Proteomes" id="UP000467428"/>
    </source>
</evidence>
<dbReference type="EMBL" id="AP022593">
    <property type="protein sequence ID" value="BBY48108.1"/>
    <property type="molecule type" value="Genomic_DNA"/>
</dbReference>
<dbReference type="InterPro" id="IPR007040">
    <property type="entry name" value="Ribosome_modulation_factor"/>
</dbReference>
<dbReference type="Pfam" id="PF04957">
    <property type="entry name" value="RMF"/>
    <property type="match status" value="1"/>
</dbReference>
<evidence type="ECO:0000313" key="1">
    <source>
        <dbReference type="EMBL" id="BBY48108.1"/>
    </source>
</evidence>
<keyword evidence="2" id="KW-1185">Reference proteome</keyword>
<accession>A0A7I7RU33</accession>
<organism evidence="1 2">
    <name type="scientific">Mycolicibacterium arabiense</name>
    <dbReference type="NCBI Taxonomy" id="1286181"/>
    <lineage>
        <taxon>Bacteria</taxon>
        <taxon>Bacillati</taxon>
        <taxon>Actinomycetota</taxon>
        <taxon>Actinomycetes</taxon>
        <taxon>Mycobacteriales</taxon>
        <taxon>Mycobacteriaceae</taxon>
        <taxon>Mycolicibacterium</taxon>
    </lineage>
</organism>
<proteinExistence type="predicted"/>
<geneLocation type="plasmid" evidence="2">
    <name>pjcm18538 dna</name>
</geneLocation>
<dbReference type="AlphaFoldDB" id="A0A7I7RU33"/>
<dbReference type="KEGG" id="marz:MARA_15760"/>
<dbReference type="RefSeq" id="WP_235887440.1">
    <property type="nucleotide sequence ID" value="NZ_AP022593.1"/>
</dbReference>
<reference evidence="1 2" key="1">
    <citation type="journal article" date="2019" name="Emerg. Microbes Infect.">
        <title>Comprehensive subspecies identification of 175 nontuberculous mycobacteria species based on 7547 genomic profiles.</title>
        <authorList>
            <person name="Matsumoto Y."/>
            <person name="Kinjo T."/>
            <person name="Motooka D."/>
            <person name="Nabeya D."/>
            <person name="Jung N."/>
            <person name="Uechi K."/>
            <person name="Horii T."/>
            <person name="Iida T."/>
            <person name="Fujita J."/>
            <person name="Nakamura S."/>
        </authorList>
    </citation>
    <scope>NUCLEOTIDE SEQUENCE [LARGE SCALE GENOMIC DNA]</scope>
    <source>
        <strain evidence="1 2">JCM 18538</strain>
    </source>
</reference>
<sequence>MSKRAEYMHALYEGSLAEPGDRNPYNGQSLVLAKLWMRGYRRMLHVRIETGPAMQRYRGVDDWTASPPEWGPGGRELR</sequence>
<protein>
    <submittedName>
        <fullName evidence="1">Uncharacterized protein</fullName>
    </submittedName>
</protein>